<dbReference type="PANTHER" id="PTHR47025:SF7">
    <property type="entry name" value="ACYL-COA N-ACYLTRANSFERASE WITH RING_FYVE_PHD-TYPE ZINC FINGER DOMAIN-CONTAINING PROTEIN"/>
    <property type="match status" value="1"/>
</dbReference>
<evidence type="ECO:0000313" key="5">
    <source>
        <dbReference type="Proteomes" id="UP000607653"/>
    </source>
</evidence>
<evidence type="ECO:0000313" key="4">
    <source>
        <dbReference type="EMBL" id="DAD25893.1"/>
    </source>
</evidence>
<name>A0A822Y1P0_NELNU</name>
<comment type="caution">
    <text evidence="4">The sequence shown here is derived from an EMBL/GenBank/DDBJ whole genome shotgun (WGS) entry which is preliminary data.</text>
</comment>
<evidence type="ECO:0000259" key="3">
    <source>
        <dbReference type="Pfam" id="PF16135"/>
    </source>
</evidence>
<proteinExistence type="predicted"/>
<feature type="domain" description="Tify" evidence="3">
    <location>
        <begin position="149"/>
        <end position="193"/>
    </location>
</feature>
<evidence type="ECO:0000256" key="2">
    <source>
        <dbReference type="ARBA" id="ARBA00023242"/>
    </source>
</evidence>
<dbReference type="Pfam" id="PF16135">
    <property type="entry name" value="TDBD"/>
    <property type="match status" value="2"/>
</dbReference>
<feature type="domain" description="Tify" evidence="3">
    <location>
        <begin position="38"/>
        <end position="72"/>
    </location>
</feature>
<keyword evidence="2" id="KW-0539">Nucleus</keyword>
<evidence type="ECO:0000256" key="1">
    <source>
        <dbReference type="ARBA" id="ARBA00004123"/>
    </source>
</evidence>
<dbReference type="PANTHER" id="PTHR47025">
    <property type="entry name" value="AUTOIMMUNE REGULATOR"/>
    <property type="match status" value="1"/>
</dbReference>
<sequence length="264" mass="29308">MSKKVGYATNVRKLLSTGILEGATVKYISFAREKELLGVIQGGGYLCGCPLYDLCRFVMPEFEQHAGCRTKHLNILMITFSWKMGSQFMQFIGSLLCGCGRRVCHESFSGCGKGDNDLHQLSFLPNGLPDGADLAYYSKGQRLLEGYKQGNGIVCSCCNNEISPSQFEAHAGWATRRQLYRHIYTSSEFSLHDVSMSLANGQNLLLVTVMIYVQYVEMGGGGELMLCDGCPQPFIQLVWNYSVYQKVTGIVHIRRLHTVPVATS</sequence>
<dbReference type="Proteomes" id="UP000607653">
    <property type="component" value="Unassembled WGS sequence"/>
</dbReference>
<keyword evidence="5" id="KW-1185">Reference proteome</keyword>
<protein>
    <recommendedName>
        <fullName evidence="3">Tify domain-containing protein</fullName>
    </recommendedName>
</protein>
<dbReference type="InterPro" id="IPR032308">
    <property type="entry name" value="TDBD"/>
</dbReference>
<reference evidence="4 5" key="1">
    <citation type="journal article" date="2020" name="Mol. Biol. Evol.">
        <title>Distinct Expression and Methylation Patterns for Genes with Different Fates following a Single Whole-Genome Duplication in Flowering Plants.</title>
        <authorList>
            <person name="Shi T."/>
            <person name="Rahmani R.S."/>
            <person name="Gugger P.F."/>
            <person name="Wang M."/>
            <person name="Li H."/>
            <person name="Zhang Y."/>
            <person name="Li Z."/>
            <person name="Wang Q."/>
            <person name="Van de Peer Y."/>
            <person name="Marchal K."/>
            <person name="Chen J."/>
        </authorList>
    </citation>
    <scope>NUCLEOTIDE SEQUENCE [LARGE SCALE GENOMIC DNA]</scope>
    <source>
        <tissue evidence="4">Leaf</tissue>
    </source>
</reference>
<dbReference type="EMBL" id="DUZY01000002">
    <property type="protein sequence ID" value="DAD25893.1"/>
    <property type="molecule type" value="Genomic_DNA"/>
</dbReference>
<gene>
    <name evidence="4" type="ORF">HUJ06_027361</name>
</gene>
<dbReference type="AlphaFoldDB" id="A0A822Y1P0"/>
<dbReference type="GO" id="GO:0005634">
    <property type="term" value="C:nucleus"/>
    <property type="evidence" value="ECO:0007669"/>
    <property type="project" value="UniProtKB-SubCell"/>
</dbReference>
<organism evidence="4 5">
    <name type="scientific">Nelumbo nucifera</name>
    <name type="common">Sacred lotus</name>
    <dbReference type="NCBI Taxonomy" id="4432"/>
    <lineage>
        <taxon>Eukaryota</taxon>
        <taxon>Viridiplantae</taxon>
        <taxon>Streptophyta</taxon>
        <taxon>Embryophyta</taxon>
        <taxon>Tracheophyta</taxon>
        <taxon>Spermatophyta</taxon>
        <taxon>Magnoliopsida</taxon>
        <taxon>Proteales</taxon>
        <taxon>Nelumbonaceae</taxon>
        <taxon>Nelumbo</taxon>
    </lineage>
</organism>
<comment type="subcellular location">
    <subcellularLocation>
        <location evidence="1">Nucleus</location>
    </subcellularLocation>
</comment>
<accession>A0A822Y1P0</accession>